<dbReference type="AlphaFoldDB" id="E3QY72"/>
<accession>E3QY72</accession>
<evidence type="ECO:0000256" key="1">
    <source>
        <dbReference type="SAM" id="MobiDB-lite"/>
    </source>
</evidence>
<dbReference type="VEuPathDB" id="FungiDB:GLRG_11005"/>
<dbReference type="OrthoDB" id="432685at2759"/>
<proteinExistence type="predicted"/>
<protein>
    <submittedName>
        <fullName evidence="2">Uncharacterized protein</fullName>
    </submittedName>
</protein>
<feature type="region of interest" description="Disordered" evidence="1">
    <location>
        <begin position="1"/>
        <end position="90"/>
    </location>
</feature>
<name>E3QY72_COLGM</name>
<reference evidence="3" key="1">
    <citation type="journal article" date="2012" name="Nat. Genet.">
        <title>Lifestyle transitions in plant pathogenic Colletotrichum fungi deciphered by genome and transcriptome analyses.</title>
        <authorList>
            <person name="O'Connell R.J."/>
            <person name="Thon M.R."/>
            <person name="Hacquard S."/>
            <person name="Amyotte S.G."/>
            <person name="Kleemann J."/>
            <person name="Torres M.F."/>
            <person name="Damm U."/>
            <person name="Buiate E.A."/>
            <person name="Epstein L."/>
            <person name="Alkan N."/>
            <person name="Altmueller J."/>
            <person name="Alvarado-Balderrama L."/>
            <person name="Bauser C.A."/>
            <person name="Becker C."/>
            <person name="Birren B.W."/>
            <person name="Chen Z."/>
            <person name="Choi J."/>
            <person name="Crouch J.A."/>
            <person name="Duvick J.P."/>
            <person name="Farman M.A."/>
            <person name="Gan P."/>
            <person name="Heiman D."/>
            <person name="Henrissat B."/>
            <person name="Howard R.J."/>
            <person name="Kabbage M."/>
            <person name="Koch C."/>
            <person name="Kracher B."/>
            <person name="Kubo Y."/>
            <person name="Law A.D."/>
            <person name="Lebrun M.-H."/>
            <person name="Lee Y.-H."/>
            <person name="Miyara I."/>
            <person name="Moore N."/>
            <person name="Neumann U."/>
            <person name="Nordstroem K."/>
            <person name="Panaccione D.G."/>
            <person name="Panstruga R."/>
            <person name="Place M."/>
            <person name="Proctor R.H."/>
            <person name="Prusky D."/>
            <person name="Rech G."/>
            <person name="Reinhardt R."/>
            <person name="Rollins J.A."/>
            <person name="Rounsley S."/>
            <person name="Schardl C.L."/>
            <person name="Schwartz D.C."/>
            <person name="Shenoy N."/>
            <person name="Shirasu K."/>
            <person name="Sikhakolli U.R."/>
            <person name="Stueber K."/>
            <person name="Sukno S.A."/>
            <person name="Sweigard J.A."/>
            <person name="Takano Y."/>
            <person name="Takahara H."/>
            <person name="Trail F."/>
            <person name="van der Does H.C."/>
            <person name="Voll L.M."/>
            <person name="Will I."/>
            <person name="Young S."/>
            <person name="Zeng Q."/>
            <person name="Zhang J."/>
            <person name="Zhou S."/>
            <person name="Dickman M.B."/>
            <person name="Schulze-Lefert P."/>
            <person name="Ver Loren van Themaat E."/>
            <person name="Ma L.-J."/>
            <person name="Vaillancourt L.J."/>
        </authorList>
    </citation>
    <scope>NUCLEOTIDE SEQUENCE [LARGE SCALE GENOMIC DNA]</scope>
    <source>
        <strain evidence="3">M1.001 / M2 / FGSC 10212</strain>
    </source>
</reference>
<gene>
    <name evidence="2" type="ORF">GLRG_11005</name>
</gene>
<dbReference type="Proteomes" id="UP000008782">
    <property type="component" value="Unassembled WGS sequence"/>
</dbReference>
<dbReference type="EMBL" id="GG697400">
    <property type="protein sequence ID" value="EFQ35810.1"/>
    <property type="molecule type" value="Genomic_DNA"/>
</dbReference>
<keyword evidence="3" id="KW-1185">Reference proteome</keyword>
<evidence type="ECO:0000313" key="3">
    <source>
        <dbReference type="Proteomes" id="UP000008782"/>
    </source>
</evidence>
<dbReference type="GeneID" id="24416370"/>
<evidence type="ECO:0000313" key="2">
    <source>
        <dbReference type="EMBL" id="EFQ35810.1"/>
    </source>
</evidence>
<feature type="compositionally biased region" description="Polar residues" evidence="1">
    <location>
        <begin position="80"/>
        <end position="90"/>
    </location>
</feature>
<dbReference type="RefSeq" id="XP_008099830.1">
    <property type="nucleotide sequence ID" value="XM_008101639.1"/>
</dbReference>
<dbReference type="HOGENOM" id="CLU_1844933_0_0_1"/>
<organism evidence="3">
    <name type="scientific">Colletotrichum graminicola (strain M1.001 / M2 / FGSC 10212)</name>
    <name type="common">Maize anthracnose fungus</name>
    <name type="synonym">Glomerella graminicola</name>
    <dbReference type="NCBI Taxonomy" id="645133"/>
    <lineage>
        <taxon>Eukaryota</taxon>
        <taxon>Fungi</taxon>
        <taxon>Dikarya</taxon>
        <taxon>Ascomycota</taxon>
        <taxon>Pezizomycotina</taxon>
        <taxon>Sordariomycetes</taxon>
        <taxon>Hypocreomycetidae</taxon>
        <taxon>Glomerellales</taxon>
        <taxon>Glomerellaceae</taxon>
        <taxon>Colletotrichum</taxon>
        <taxon>Colletotrichum graminicola species complex</taxon>
    </lineage>
</organism>
<sequence>MAHTGQVHRETTEEFGSIHDGLAHEKLQHKSGTSSRRTPIKQAAEKATGNIDEKRTLPPMDPPKAGRGKSSPGRHVLIHLSSSPDHQAVSTFELTERARQSRGRFKITHPSHPEDYWQDLRDHVDEMSREAVLPALNLA</sequence>